<gene>
    <name evidence="4" type="ORF">AB205_0149520</name>
</gene>
<feature type="region of interest" description="Disordered" evidence="2">
    <location>
        <begin position="735"/>
        <end position="754"/>
    </location>
</feature>
<evidence type="ECO:0000256" key="1">
    <source>
        <dbReference type="SAM" id="Coils"/>
    </source>
</evidence>
<feature type="domain" description="Angiomotin C-terminal" evidence="3">
    <location>
        <begin position="566"/>
        <end position="774"/>
    </location>
</feature>
<feature type="region of interest" description="Disordered" evidence="2">
    <location>
        <begin position="246"/>
        <end position="282"/>
    </location>
</feature>
<evidence type="ECO:0000256" key="2">
    <source>
        <dbReference type="SAM" id="MobiDB-lite"/>
    </source>
</evidence>
<keyword evidence="1" id="KW-0175">Coiled coil</keyword>
<dbReference type="InterPro" id="IPR024646">
    <property type="entry name" value="Angiomotin_C"/>
</dbReference>
<feature type="non-terminal residue" evidence="4">
    <location>
        <position position="1"/>
    </location>
</feature>
<dbReference type="Pfam" id="PF12240">
    <property type="entry name" value="Angiomotin_C"/>
    <property type="match status" value="1"/>
</dbReference>
<accession>A0A2G9RWS1</accession>
<feature type="compositionally biased region" description="Polar residues" evidence="2">
    <location>
        <begin position="767"/>
        <end position="780"/>
    </location>
</feature>
<feature type="compositionally biased region" description="Low complexity" evidence="2">
    <location>
        <begin position="106"/>
        <end position="121"/>
    </location>
</feature>
<dbReference type="PANTHER" id="PTHR14826:SF12">
    <property type="entry name" value="ANGIOMOTIN-LIKE PROTEIN 1"/>
    <property type="match status" value="1"/>
</dbReference>
<dbReference type="GO" id="GO:0005886">
    <property type="term" value="C:plasma membrane"/>
    <property type="evidence" value="ECO:0007669"/>
    <property type="project" value="TreeGrafter"/>
</dbReference>
<evidence type="ECO:0000313" key="5">
    <source>
        <dbReference type="Proteomes" id="UP000228934"/>
    </source>
</evidence>
<dbReference type="GO" id="GO:0035329">
    <property type="term" value="P:hippo signaling"/>
    <property type="evidence" value="ECO:0007669"/>
    <property type="project" value="TreeGrafter"/>
</dbReference>
<feature type="coiled-coil region" evidence="1">
    <location>
        <begin position="511"/>
        <end position="651"/>
    </location>
</feature>
<dbReference type="GO" id="GO:0031410">
    <property type="term" value="C:cytoplasmic vesicle"/>
    <property type="evidence" value="ECO:0007669"/>
    <property type="project" value="TreeGrafter"/>
</dbReference>
<feature type="region of interest" description="Disordered" evidence="2">
    <location>
        <begin position="766"/>
        <end position="798"/>
    </location>
</feature>
<dbReference type="Proteomes" id="UP000228934">
    <property type="component" value="Unassembled WGS sequence"/>
</dbReference>
<feature type="compositionally biased region" description="Basic and acidic residues" evidence="2">
    <location>
        <begin position="781"/>
        <end position="794"/>
    </location>
</feature>
<dbReference type="GO" id="GO:0005923">
    <property type="term" value="C:bicellular tight junction"/>
    <property type="evidence" value="ECO:0007669"/>
    <property type="project" value="TreeGrafter"/>
</dbReference>
<dbReference type="GO" id="GO:0001525">
    <property type="term" value="P:angiogenesis"/>
    <property type="evidence" value="ECO:0007669"/>
    <property type="project" value="TreeGrafter"/>
</dbReference>
<evidence type="ECO:0000259" key="3">
    <source>
        <dbReference type="Pfam" id="PF12240"/>
    </source>
</evidence>
<protein>
    <recommendedName>
        <fullName evidence="3">Angiomotin C-terminal domain-containing protein</fullName>
    </recommendedName>
</protein>
<dbReference type="PANTHER" id="PTHR14826">
    <property type="entry name" value="ANGIOMOTIN"/>
    <property type="match status" value="1"/>
</dbReference>
<reference evidence="5" key="1">
    <citation type="journal article" date="2017" name="Nat. Commun.">
        <title>The North American bullfrog draft genome provides insight into hormonal regulation of long noncoding RNA.</title>
        <authorList>
            <person name="Hammond S.A."/>
            <person name="Warren R.L."/>
            <person name="Vandervalk B.P."/>
            <person name="Kucuk E."/>
            <person name="Khan H."/>
            <person name="Gibb E.A."/>
            <person name="Pandoh P."/>
            <person name="Kirk H."/>
            <person name="Zhao Y."/>
            <person name="Jones M."/>
            <person name="Mungall A.J."/>
            <person name="Coope R."/>
            <person name="Pleasance S."/>
            <person name="Moore R.A."/>
            <person name="Holt R.A."/>
            <person name="Round J.M."/>
            <person name="Ohora S."/>
            <person name="Walle B.V."/>
            <person name="Veldhoen N."/>
            <person name="Helbing C.C."/>
            <person name="Birol I."/>
        </authorList>
    </citation>
    <scope>NUCLEOTIDE SEQUENCE [LARGE SCALE GENOMIC DNA]</scope>
</reference>
<dbReference type="GO" id="GO:0030036">
    <property type="term" value="P:actin cytoskeleton organization"/>
    <property type="evidence" value="ECO:0007669"/>
    <property type="project" value="TreeGrafter"/>
</dbReference>
<dbReference type="AlphaFoldDB" id="A0A2G9RWS1"/>
<feature type="compositionally biased region" description="Polar residues" evidence="2">
    <location>
        <begin position="122"/>
        <end position="144"/>
    </location>
</feature>
<sequence>ALPPYYGLCVQFEESGYLYQDRPVYIDNNDQPTVVTEAGNSTREQTEEQRSNFLPQNFLRISEVEMRGSEDVTSGTVLHRLIQEQLRYGNPNENMNLLAIQHQATGTTGPTNVTTSSVSSTENLTQEDPQMVSQSARQEPQGQEHQVDNTVMEKTLRNSQSQQNNEELPTYEEAKAQSQFFRGQPGPMGPGFYVAGVVANHKSKTEGRATVSRANSGQAHQDEALKELKQGHVRSLSERIMLSLERNGVKQHSSTSGSIKGLKNGVPSPVPNLGKEMEQRGPPPDYPHKIKQAPTPVNKMQEQGHFYNEHQHPMVHEMVKTYPSSQPARTEVPILRYQPPPEYNITSRQQPPQLPFPSVPLQHHSPMSSQASSISSSLHSTSLPLFPMGMTSHPTPSPSPSPIQPLPPEAFTIVERAHQMVEILTKENGTLRQQLGICYEKADKLQKVRYPHVLFKLYFRQIKQISAAWCPLINHYIFIFFMLVPEVSWTGAQIPSRILRETLLCFFPFLDKEHLKEMESLERELAALRTTNEDQRRHIEILEQALSNAQAKVIKLEEELRKKQVYVEEVEKLQQALTQLQAAGEKREHLERRLRTRLEKELESLRMQQRHANCQMSSNGEYSAPALMNLLRKKEETILALEADTTKWEQKYLEESAMRHFTMDAATTSITQQDSSIMSHSRHGSHNDSSLEVRMWHEEEEIVQANRKFQDMEHTIKNLHAKIIEQDAMIKVLHQRSRKDHGKNDSSNLRPARSVPSIVAVAAVTGGTHSRQTSLSSSQIIEEKKEDKARKGSIDHSPILGKTLEAKIRASSMAHKADFSEPDNAMEVLI</sequence>
<name>A0A2G9RWS1_AQUCT</name>
<dbReference type="InterPro" id="IPR051747">
    <property type="entry name" value="Angiomotin-like"/>
</dbReference>
<feature type="region of interest" description="Disordered" evidence="2">
    <location>
        <begin position="106"/>
        <end position="146"/>
    </location>
</feature>
<dbReference type="EMBL" id="KV931785">
    <property type="protein sequence ID" value="PIO32205.1"/>
    <property type="molecule type" value="Genomic_DNA"/>
</dbReference>
<organism evidence="4 5">
    <name type="scientific">Aquarana catesbeiana</name>
    <name type="common">American bullfrog</name>
    <name type="synonym">Rana catesbeiana</name>
    <dbReference type="NCBI Taxonomy" id="8400"/>
    <lineage>
        <taxon>Eukaryota</taxon>
        <taxon>Metazoa</taxon>
        <taxon>Chordata</taxon>
        <taxon>Craniata</taxon>
        <taxon>Vertebrata</taxon>
        <taxon>Euteleostomi</taxon>
        <taxon>Amphibia</taxon>
        <taxon>Batrachia</taxon>
        <taxon>Anura</taxon>
        <taxon>Neobatrachia</taxon>
        <taxon>Ranoidea</taxon>
        <taxon>Ranidae</taxon>
        <taxon>Aquarana</taxon>
    </lineage>
</organism>
<dbReference type="GO" id="GO:0003365">
    <property type="term" value="P:establishment of cell polarity involved in ameboidal cell migration"/>
    <property type="evidence" value="ECO:0007669"/>
    <property type="project" value="TreeGrafter"/>
</dbReference>
<proteinExistence type="predicted"/>
<dbReference type="GO" id="GO:0030334">
    <property type="term" value="P:regulation of cell migration"/>
    <property type="evidence" value="ECO:0007669"/>
    <property type="project" value="TreeGrafter"/>
</dbReference>
<evidence type="ECO:0000313" key="4">
    <source>
        <dbReference type="EMBL" id="PIO32205.1"/>
    </source>
</evidence>
<keyword evidence="5" id="KW-1185">Reference proteome</keyword>
<dbReference type="OrthoDB" id="5974715at2759"/>